<dbReference type="Gene3D" id="3.65.10.10">
    <property type="entry name" value="Enolpyruvate transferase domain"/>
    <property type="match status" value="2"/>
</dbReference>
<feature type="binding site" evidence="8">
    <location>
        <position position="172"/>
    </location>
    <ligand>
        <name>3-phosphoshikimate</name>
        <dbReference type="ChEBI" id="CHEBI:145989"/>
    </ligand>
</feature>
<evidence type="ECO:0000256" key="7">
    <source>
        <dbReference type="ARBA" id="ARBA00044633"/>
    </source>
</evidence>
<dbReference type="NCBIfam" id="TIGR01356">
    <property type="entry name" value="aroA"/>
    <property type="match status" value="1"/>
</dbReference>
<feature type="binding site" evidence="8">
    <location>
        <position position="337"/>
    </location>
    <ligand>
        <name>3-phosphoshikimate</name>
        <dbReference type="ChEBI" id="CHEBI:145989"/>
    </ligand>
</feature>
<feature type="binding site" evidence="8">
    <location>
        <position position="341"/>
    </location>
    <ligand>
        <name>3-phosphoshikimate</name>
        <dbReference type="ChEBI" id="CHEBI:145989"/>
    </ligand>
</feature>
<reference evidence="9 10" key="2">
    <citation type="submission" date="2017-09" db="EMBL/GenBank/DDBJ databases">
        <title>The genome of whitefly Bemisia tabaci, a global crop pest, provides novel insights into virus transmission, host adaptation and insecticide resistance.</title>
        <authorList>
            <person name="Kaur N."/>
            <person name="Kliot A."/>
            <person name="Pinheiro P.V."/>
            <person name="Luan J."/>
            <person name="Zheng Y."/>
            <person name="Liu W."/>
            <person name="Sun H."/>
            <person name="Yang X."/>
            <person name="Xu Y."/>
            <person name="Luo Y."/>
            <person name="Kruse A."/>
            <person name="Fisher T.W."/>
            <person name="Nelson D.R."/>
            <person name="Elimelech M."/>
            <person name="MacCoss M."/>
            <person name="Johnson R."/>
            <person name="Cohen E."/>
            <person name="Hunter W.B."/>
            <person name="Brown J.K."/>
            <person name="Jander G."/>
            <person name="Cilia M."/>
            <person name="Douglas A.E."/>
            <person name="Ghanim M."/>
            <person name="Simmons A.M."/>
            <person name="Wintermantel W.M."/>
            <person name="Ling K.-S."/>
            <person name="Fei Z."/>
        </authorList>
    </citation>
    <scope>NUCLEOTIDE SEQUENCE [LARGE SCALE GENOMIC DNA]</scope>
    <source>
        <strain evidence="9 10">MEAM1</strain>
    </source>
</reference>
<dbReference type="InterPro" id="IPR001986">
    <property type="entry name" value="Enolpyruvate_Tfrase_dom"/>
</dbReference>
<name>A0A249DZ13_9ENTR</name>
<dbReference type="GO" id="GO:0008652">
    <property type="term" value="P:amino acid biosynthetic process"/>
    <property type="evidence" value="ECO:0007669"/>
    <property type="project" value="UniProtKB-KW"/>
</dbReference>
<gene>
    <name evidence="8" type="primary">aroA</name>
    <name evidence="9" type="ORF">BA171_07125</name>
</gene>
<feature type="binding site" evidence="8">
    <location>
        <position position="125"/>
    </location>
    <ligand>
        <name>phosphoenolpyruvate</name>
        <dbReference type="ChEBI" id="CHEBI:58702"/>
    </ligand>
</feature>
<comment type="pathway">
    <text evidence="1 8">Metabolic intermediate biosynthesis; chorismate biosynthesis; chorismate from D-erythrose 4-phosphate and phosphoenolpyruvate: step 6/7.</text>
</comment>
<comment type="subcellular location">
    <subcellularLocation>
        <location evidence="8">Cytoplasm</location>
    </subcellularLocation>
</comment>
<dbReference type="GO" id="GO:0003866">
    <property type="term" value="F:3-phosphoshikimate 1-carboxyvinyltransferase activity"/>
    <property type="evidence" value="ECO:0007669"/>
    <property type="project" value="UniProtKB-UniRule"/>
</dbReference>
<organism evidence="9 10">
    <name type="scientific">Candidatus Hamiltonella defensa</name>
    <name type="common">Bemisia tabaci</name>
    <dbReference type="NCBI Taxonomy" id="672795"/>
    <lineage>
        <taxon>Bacteria</taxon>
        <taxon>Pseudomonadati</taxon>
        <taxon>Pseudomonadota</taxon>
        <taxon>Gammaproteobacteria</taxon>
        <taxon>Enterobacterales</taxon>
        <taxon>Enterobacteriaceae</taxon>
        <taxon>aphid secondary symbionts</taxon>
        <taxon>Candidatus Williamhamiltonella</taxon>
    </lineage>
</organism>
<evidence type="ECO:0000313" key="9">
    <source>
        <dbReference type="EMBL" id="ASX26783.1"/>
    </source>
</evidence>
<dbReference type="Proteomes" id="UP000216438">
    <property type="component" value="Chromosome"/>
</dbReference>
<evidence type="ECO:0000256" key="2">
    <source>
        <dbReference type="ARBA" id="ARBA00009948"/>
    </source>
</evidence>
<dbReference type="InterPro" id="IPR023193">
    <property type="entry name" value="EPSP_synthase_CS"/>
</dbReference>
<feature type="binding site" evidence="8">
    <location>
        <position position="314"/>
    </location>
    <ligand>
        <name>3-phosphoshikimate</name>
        <dbReference type="ChEBI" id="CHEBI:145989"/>
    </ligand>
</feature>
<feature type="binding site" evidence="8">
    <location>
        <position position="24"/>
    </location>
    <ligand>
        <name>3-phosphoshikimate</name>
        <dbReference type="ChEBI" id="CHEBI:145989"/>
    </ligand>
</feature>
<dbReference type="InterPro" id="IPR006264">
    <property type="entry name" value="EPSP_synthase"/>
</dbReference>
<feature type="binding site" evidence="8">
    <location>
        <position position="97"/>
    </location>
    <ligand>
        <name>phosphoenolpyruvate</name>
        <dbReference type="ChEBI" id="CHEBI:58702"/>
    </ligand>
</feature>
<proteinExistence type="inferred from homology"/>
<keyword evidence="6 8" id="KW-0057">Aromatic amino acid biosynthesis</keyword>
<evidence type="ECO:0000256" key="5">
    <source>
        <dbReference type="ARBA" id="ARBA00022679"/>
    </source>
</evidence>
<dbReference type="CDD" id="cd01556">
    <property type="entry name" value="EPSP_synthase"/>
    <property type="match status" value="1"/>
</dbReference>
<feature type="binding site" evidence="8">
    <location>
        <position position="198"/>
    </location>
    <ligand>
        <name>3-phosphoshikimate</name>
        <dbReference type="ChEBI" id="CHEBI:145989"/>
    </ligand>
</feature>
<dbReference type="InterPro" id="IPR013792">
    <property type="entry name" value="RNA3'P_cycl/enolpyr_Trfase_a/b"/>
</dbReference>
<feature type="binding site" evidence="8">
    <location>
        <position position="172"/>
    </location>
    <ligand>
        <name>phosphoenolpyruvate</name>
        <dbReference type="ChEBI" id="CHEBI:58702"/>
    </ligand>
</feature>
<feature type="binding site" evidence="8">
    <location>
        <position position="170"/>
    </location>
    <ligand>
        <name>3-phosphoshikimate</name>
        <dbReference type="ChEBI" id="CHEBI:145989"/>
    </ligand>
</feature>
<evidence type="ECO:0000256" key="6">
    <source>
        <dbReference type="ARBA" id="ARBA00023141"/>
    </source>
</evidence>
<dbReference type="EMBL" id="CP016303">
    <property type="protein sequence ID" value="ASX26783.1"/>
    <property type="molecule type" value="Genomic_DNA"/>
</dbReference>
<accession>A0A249DZ13</accession>
<dbReference type="PANTHER" id="PTHR21090:SF5">
    <property type="entry name" value="PENTAFUNCTIONAL AROM POLYPEPTIDE"/>
    <property type="match status" value="1"/>
</dbReference>
<feature type="binding site" evidence="8">
    <location>
        <position position="23"/>
    </location>
    <ligand>
        <name>3-phosphoshikimate</name>
        <dbReference type="ChEBI" id="CHEBI:145989"/>
    </ligand>
</feature>
<sequence>MSKSLNLEPIAKINGTVYLPGSKSISNRVLLLSALAAGKTRLTNFLDSDDTRYMLEALKALGVRYTVSKNGTCCEVEGVNGPLNTPHPIELMTGNAGTVMRFLTAVLSLGQSDVVLTGGARMKQRPMDPLVDALRQGNAQITYLEKKNYPPLRLRGGFRGGNLTLRGNISSQFLTALLIMAPLAEQDTDIEVQGFLVSKPYVEMTLHLMRVFGISVTHKHYRTFNIKAHQKFKSPGHYRIEGDATAASYFLAAAAIKGGCVRVIGVGQKSIQGDVQFADVLQKMGAFIHWGEDYIECRPGRLKGIDMDMNSMPDAAMTLATTALFSEGPTRIQNIYNWRLKETDRLSAMAAELRKFGAQIKEGQNYIEIISPKNFKAAEIQTYNDHRIAMSFSLMALSDMPIRILNPSCTSKTFPDFFQKLAYLGGTV</sequence>
<dbReference type="HAMAP" id="MF_00210">
    <property type="entry name" value="EPSP_synth"/>
    <property type="match status" value="1"/>
</dbReference>
<comment type="subunit">
    <text evidence="8">Monomer.</text>
</comment>
<feature type="binding site" evidence="8">
    <location>
        <position position="412"/>
    </location>
    <ligand>
        <name>phosphoenolpyruvate</name>
        <dbReference type="ChEBI" id="CHEBI:58702"/>
    </ligand>
</feature>
<feature type="binding site" evidence="8">
    <location>
        <position position="23"/>
    </location>
    <ligand>
        <name>phosphoenolpyruvate</name>
        <dbReference type="ChEBI" id="CHEBI:58702"/>
    </ligand>
</feature>
<dbReference type="PROSITE" id="PS00885">
    <property type="entry name" value="EPSP_SYNTHASE_2"/>
    <property type="match status" value="1"/>
</dbReference>
<comment type="similarity">
    <text evidence="2 8">Belongs to the EPSP synthase family.</text>
</comment>
<dbReference type="PIRSF" id="PIRSF000505">
    <property type="entry name" value="EPSPS"/>
    <property type="match status" value="1"/>
</dbReference>
<keyword evidence="3 8" id="KW-0963">Cytoplasm</keyword>
<dbReference type="AlphaFoldDB" id="A0A249DZ13"/>
<evidence type="ECO:0000256" key="3">
    <source>
        <dbReference type="ARBA" id="ARBA00022490"/>
    </source>
</evidence>
<evidence type="ECO:0000256" key="8">
    <source>
        <dbReference type="HAMAP-Rule" id="MF_00210"/>
    </source>
</evidence>
<evidence type="ECO:0000256" key="1">
    <source>
        <dbReference type="ARBA" id="ARBA00004811"/>
    </source>
</evidence>
<feature type="active site" description="Proton acceptor" evidence="8">
    <location>
        <position position="314"/>
    </location>
</feature>
<feature type="binding site" evidence="8">
    <location>
        <position position="345"/>
    </location>
    <ligand>
        <name>phosphoenolpyruvate</name>
        <dbReference type="ChEBI" id="CHEBI:58702"/>
    </ligand>
</feature>
<dbReference type="UniPathway" id="UPA00053">
    <property type="reaction ID" value="UER00089"/>
</dbReference>
<keyword evidence="5 8" id="KW-0808">Transferase</keyword>
<dbReference type="PANTHER" id="PTHR21090">
    <property type="entry name" value="AROM/DEHYDROQUINATE SYNTHASE"/>
    <property type="match status" value="1"/>
</dbReference>
<dbReference type="RefSeq" id="WP_046493656.1">
    <property type="nucleotide sequence ID" value="NZ_CP016303.1"/>
</dbReference>
<dbReference type="InterPro" id="IPR036968">
    <property type="entry name" value="Enolpyruvate_Tfrase_sf"/>
</dbReference>
<dbReference type="FunFam" id="3.65.10.10:FF:000004">
    <property type="entry name" value="3-phosphoshikimate 1-carboxyvinyltransferase"/>
    <property type="match status" value="1"/>
</dbReference>
<dbReference type="FunFam" id="3.65.10.10:FF:000003">
    <property type="entry name" value="3-phosphoshikimate 1-carboxyvinyltransferase"/>
    <property type="match status" value="1"/>
</dbReference>
<dbReference type="GO" id="GO:0009423">
    <property type="term" value="P:chorismate biosynthetic process"/>
    <property type="evidence" value="ECO:0007669"/>
    <property type="project" value="UniProtKB-UniRule"/>
</dbReference>
<comment type="catalytic activity">
    <reaction evidence="7">
        <text>3-phosphoshikimate + phosphoenolpyruvate = 5-O-(1-carboxyvinyl)-3-phosphoshikimate + phosphate</text>
        <dbReference type="Rhea" id="RHEA:21256"/>
        <dbReference type="ChEBI" id="CHEBI:43474"/>
        <dbReference type="ChEBI" id="CHEBI:57701"/>
        <dbReference type="ChEBI" id="CHEBI:58702"/>
        <dbReference type="ChEBI" id="CHEBI:145989"/>
        <dbReference type="EC" id="2.5.1.19"/>
    </reaction>
    <physiologicalReaction direction="left-to-right" evidence="7">
        <dbReference type="Rhea" id="RHEA:21257"/>
    </physiologicalReaction>
</comment>
<dbReference type="OrthoDB" id="9809920at2"/>
<dbReference type="PROSITE" id="PS00104">
    <property type="entry name" value="EPSP_SYNTHASE_1"/>
    <property type="match status" value="1"/>
</dbReference>
<dbReference type="GO" id="GO:0009073">
    <property type="term" value="P:aromatic amino acid family biosynthetic process"/>
    <property type="evidence" value="ECO:0007669"/>
    <property type="project" value="UniProtKB-KW"/>
</dbReference>
<feature type="binding site" evidence="8">
    <location>
        <position position="387"/>
    </location>
    <ligand>
        <name>phosphoenolpyruvate</name>
        <dbReference type="ChEBI" id="CHEBI:58702"/>
    </ligand>
</feature>
<feature type="binding site" evidence="8">
    <location>
        <position position="28"/>
    </location>
    <ligand>
        <name>3-phosphoshikimate</name>
        <dbReference type="ChEBI" id="CHEBI:145989"/>
    </ligand>
</feature>
<dbReference type="Pfam" id="PF00275">
    <property type="entry name" value="EPSP_synthase"/>
    <property type="match status" value="1"/>
</dbReference>
<dbReference type="SUPFAM" id="SSF55205">
    <property type="entry name" value="EPT/RTPC-like"/>
    <property type="match status" value="1"/>
</dbReference>
<keyword evidence="4 8" id="KW-0028">Amino-acid biosynthesis</keyword>
<reference evidence="10" key="1">
    <citation type="submission" date="2016-06" db="EMBL/GenBank/DDBJ databases">
        <authorList>
            <person name="Chen W."/>
            <person name="Hasegawa D.K."/>
        </authorList>
    </citation>
    <scope>NUCLEOTIDE SEQUENCE [LARGE SCALE GENOMIC DNA]</scope>
    <source>
        <strain evidence="10">MEAM1</strain>
    </source>
</reference>
<evidence type="ECO:0000313" key="10">
    <source>
        <dbReference type="Proteomes" id="UP000216438"/>
    </source>
</evidence>
<dbReference type="EC" id="2.5.1.19" evidence="8"/>
<evidence type="ECO:0000256" key="4">
    <source>
        <dbReference type="ARBA" id="ARBA00022605"/>
    </source>
</evidence>
<feature type="binding site" evidence="8">
    <location>
        <position position="171"/>
    </location>
    <ligand>
        <name>3-phosphoshikimate</name>
        <dbReference type="ChEBI" id="CHEBI:145989"/>
    </ligand>
</feature>
<comment type="function">
    <text evidence="8">Catalyzes the transfer of the enolpyruvyl moiety of phosphoenolpyruvate (PEP) to the 5-hydroxyl of shikimate-3-phosphate (S3P) to produce enolpyruvyl shikimate-3-phosphate and inorganic phosphate.</text>
</comment>
<protein>
    <recommendedName>
        <fullName evidence="8">3-phosphoshikimate 1-carboxyvinyltransferase</fullName>
        <ecNumber evidence="8">2.5.1.19</ecNumber>
    </recommendedName>
    <alternativeName>
        <fullName evidence="8">5-enolpyruvylshikimate-3-phosphate synthase</fullName>
        <shortName evidence="8">EPSP synthase</shortName>
        <shortName evidence="8">EPSPS</shortName>
    </alternativeName>
</protein>
<dbReference type="GO" id="GO:0005737">
    <property type="term" value="C:cytoplasm"/>
    <property type="evidence" value="ECO:0007669"/>
    <property type="project" value="UniProtKB-SubCell"/>
</dbReference>